<dbReference type="SUPFAM" id="SSF51905">
    <property type="entry name" value="FAD/NAD(P)-binding domain"/>
    <property type="match status" value="1"/>
</dbReference>
<dbReference type="InterPro" id="IPR036188">
    <property type="entry name" value="FAD/NAD-bd_sf"/>
</dbReference>
<evidence type="ECO:0000256" key="8">
    <source>
        <dbReference type="RuleBase" id="RU361177"/>
    </source>
</evidence>
<keyword evidence="7 8" id="KW-0503">Monooxygenase</keyword>
<evidence type="ECO:0000313" key="10">
    <source>
        <dbReference type="Proteomes" id="UP000597762"/>
    </source>
</evidence>
<dbReference type="Gene3D" id="3.50.50.60">
    <property type="entry name" value="FAD/NAD(P)-binding domain"/>
    <property type="match status" value="1"/>
</dbReference>
<dbReference type="InterPro" id="IPR000960">
    <property type="entry name" value="Flavin_mOase"/>
</dbReference>
<evidence type="ECO:0000256" key="2">
    <source>
        <dbReference type="ARBA" id="ARBA00009183"/>
    </source>
</evidence>
<keyword evidence="4 8" id="KW-0274">FAD</keyword>
<comment type="caution">
    <text evidence="9">The sequence shown here is derived from an EMBL/GenBank/DDBJ whole genome shotgun (WGS) entry which is preliminary data.</text>
</comment>
<evidence type="ECO:0000256" key="7">
    <source>
        <dbReference type="ARBA" id="ARBA00023033"/>
    </source>
</evidence>
<dbReference type="OrthoDB" id="66881at2759"/>
<keyword evidence="10" id="KW-1185">Reference proteome</keyword>
<sequence length="269" mass="29937">MKNIAIIGLGAAGLCALRHLAARPNFFRAVGFEQSSQVGGTWVYTPEVRTDKNGISIHSSMYKNLRTNLPKEVMAFPDYEFKKSLPSFIEHFHVKEYLQDYAEHFGLFSHAKLETQIQHVEPLPSTNAGSVGWRITYKNMQSSAASETEDFDAVIVCNGHYSIPNIPQIPGLNKFKGSTMHSHDYRQPEPFEGKTILCLGAGASGIDIAIDLSSVARKIYLAHNKEQLTSEMPSNLVQATGINHFSEDYSLMGVSILFLNTLSMHHILH</sequence>
<dbReference type="AlphaFoldDB" id="A0A812D2M0"/>
<dbReference type="FunFam" id="3.50.50.60:FF:000138">
    <property type="entry name" value="Flavin-containing monooxygenase"/>
    <property type="match status" value="1"/>
</dbReference>
<dbReference type="Proteomes" id="UP000597762">
    <property type="component" value="Unassembled WGS sequence"/>
</dbReference>
<dbReference type="PANTHER" id="PTHR23023">
    <property type="entry name" value="DIMETHYLANILINE MONOOXYGENASE"/>
    <property type="match status" value="1"/>
</dbReference>
<name>A0A812D2M0_ACAPH</name>
<evidence type="ECO:0000256" key="3">
    <source>
        <dbReference type="ARBA" id="ARBA00022630"/>
    </source>
</evidence>
<keyword evidence="3 8" id="KW-0285">Flavoprotein</keyword>
<evidence type="ECO:0000313" key="9">
    <source>
        <dbReference type="EMBL" id="CAE1289372.1"/>
    </source>
</evidence>
<gene>
    <name evidence="9" type="ORF">SPHA_47630</name>
</gene>
<accession>A0A812D2M0</accession>
<dbReference type="GO" id="GO:0004499">
    <property type="term" value="F:N,N-dimethylaniline monooxygenase activity"/>
    <property type="evidence" value="ECO:0007669"/>
    <property type="project" value="InterPro"/>
</dbReference>
<dbReference type="InterPro" id="IPR050346">
    <property type="entry name" value="FMO-like"/>
</dbReference>
<keyword evidence="6 8" id="KW-0560">Oxidoreductase</keyword>
<evidence type="ECO:0000256" key="1">
    <source>
        <dbReference type="ARBA" id="ARBA00001974"/>
    </source>
</evidence>
<proteinExistence type="inferred from homology"/>
<keyword evidence="5" id="KW-0521">NADP</keyword>
<evidence type="ECO:0000256" key="5">
    <source>
        <dbReference type="ARBA" id="ARBA00022857"/>
    </source>
</evidence>
<comment type="similarity">
    <text evidence="2 8">Belongs to the FMO family.</text>
</comment>
<dbReference type="InterPro" id="IPR020946">
    <property type="entry name" value="Flavin_mOase-like"/>
</dbReference>
<reference evidence="9" key="1">
    <citation type="submission" date="2021-01" db="EMBL/GenBank/DDBJ databases">
        <authorList>
            <person name="Li R."/>
            <person name="Bekaert M."/>
        </authorList>
    </citation>
    <scope>NUCLEOTIDE SEQUENCE</scope>
    <source>
        <strain evidence="9">Farmed</strain>
    </source>
</reference>
<dbReference type="EC" id="1.-.-.-" evidence="8"/>
<dbReference type="PRINTS" id="PR00370">
    <property type="entry name" value="FMOXYGENASE"/>
</dbReference>
<protein>
    <recommendedName>
        <fullName evidence="8">Flavin-containing monooxygenase</fullName>
        <ecNumber evidence="8">1.-.-.-</ecNumber>
    </recommendedName>
</protein>
<dbReference type="EMBL" id="CAHIKZ030002597">
    <property type="protein sequence ID" value="CAE1289372.1"/>
    <property type="molecule type" value="Genomic_DNA"/>
</dbReference>
<dbReference type="GO" id="GO:0050660">
    <property type="term" value="F:flavin adenine dinucleotide binding"/>
    <property type="evidence" value="ECO:0007669"/>
    <property type="project" value="InterPro"/>
</dbReference>
<dbReference type="GO" id="GO:0050661">
    <property type="term" value="F:NADP binding"/>
    <property type="evidence" value="ECO:0007669"/>
    <property type="project" value="InterPro"/>
</dbReference>
<organism evidence="9 10">
    <name type="scientific">Acanthosepion pharaonis</name>
    <name type="common">Pharaoh cuttlefish</name>
    <name type="synonym">Sepia pharaonis</name>
    <dbReference type="NCBI Taxonomy" id="158019"/>
    <lineage>
        <taxon>Eukaryota</taxon>
        <taxon>Metazoa</taxon>
        <taxon>Spiralia</taxon>
        <taxon>Lophotrochozoa</taxon>
        <taxon>Mollusca</taxon>
        <taxon>Cephalopoda</taxon>
        <taxon>Coleoidea</taxon>
        <taxon>Decapodiformes</taxon>
        <taxon>Sepiida</taxon>
        <taxon>Sepiina</taxon>
        <taxon>Sepiidae</taxon>
        <taxon>Acanthosepion</taxon>
    </lineage>
</organism>
<comment type="cofactor">
    <cofactor evidence="1 8">
        <name>FAD</name>
        <dbReference type="ChEBI" id="CHEBI:57692"/>
    </cofactor>
</comment>
<dbReference type="Pfam" id="PF00743">
    <property type="entry name" value="FMO-like"/>
    <property type="match status" value="1"/>
</dbReference>
<evidence type="ECO:0000256" key="6">
    <source>
        <dbReference type="ARBA" id="ARBA00023002"/>
    </source>
</evidence>
<evidence type="ECO:0000256" key="4">
    <source>
        <dbReference type="ARBA" id="ARBA00022827"/>
    </source>
</evidence>